<accession>A0A1Q2ZV54</accession>
<dbReference type="OrthoDB" id="20949at2759"/>
<evidence type="ECO:0000256" key="1">
    <source>
        <dbReference type="ARBA" id="ARBA00007462"/>
    </source>
</evidence>
<feature type="compositionally biased region" description="Acidic residues" evidence="2">
    <location>
        <begin position="36"/>
        <end position="47"/>
    </location>
</feature>
<dbReference type="GO" id="GO:0000466">
    <property type="term" value="P:maturation of 5.8S rRNA from tricistronic rRNA transcript (SSU-rRNA, 5.8S rRNA, LSU-rRNA)"/>
    <property type="evidence" value="ECO:0007669"/>
    <property type="project" value="EnsemblFungi"/>
</dbReference>
<protein>
    <recommendedName>
        <fullName evidence="5">Ribosomal RNA-processing protein 15</fullName>
    </recommendedName>
</protein>
<dbReference type="EMBL" id="BDGX01000008">
    <property type="protein sequence ID" value="GAV47173.1"/>
    <property type="molecule type" value="Genomic_DNA"/>
</dbReference>
<dbReference type="eggNOG" id="KOG2974">
    <property type="taxonomic scope" value="Eukaryota"/>
</dbReference>
<evidence type="ECO:0000313" key="3">
    <source>
        <dbReference type="EMBL" id="GAV47173.1"/>
    </source>
</evidence>
<evidence type="ECO:0000313" key="4">
    <source>
        <dbReference type="Proteomes" id="UP000187013"/>
    </source>
</evidence>
<dbReference type="GO" id="GO:0000463">
    <property type="term" value="P:maturation of LSU-rRNA from tricistronic rRNA transcript (SSU-rRNA, 5.8S rRNA, LSU-rRNA)"/>
    <property type="evidence" value="ECO:0007669"/>
    <property type="project" value="EnsemblFungi"/>
</dbReference>
<dbReference type="PANTHER" id="PTHR13245:SF14">
    <property type="entry name" value="RRP15-LIKE PROTEIN"/>
    <property type="match status" value="1"/>
</dbReference>
<dbReference type="PANTHER" id="PTHR13245">
    <property type="entry name" value="RRP15-LIKE PROTEIN"/>
    <property type="match status" value="1"/>
</dbReference>
<dbReference type="AlphaFoldDB" id="A0A1Q2ZV54"/>
<evidence type="ECO:0000256" key="2">
    <source>
        <dbReference type="SAM" id="MobiDB-lite"/>
    </source>
</evidence>
<dbReference type="OMA" id="FVKQRFY"/>
<dbReference type="Proteomes" id="UP000187013">
    <property type="component" value="Unassembled WGS sequence"/>
</dbReference>
<evidence type="ECO:0008006" key="5">
    <source>
        <dbReference type="Google" id="ProtNLM"/>
    </source>
</evidence>
<dbReference type="GO" id="GO:0030687">
    <property type="term" value="C:preribosome, large subunit precursor"/>
    <property type="evidence" value="ECO:0007669"/>
    <property type="project" value="EnsemblFungi"/>
</dbReference>
<feature type="region of interest" description="Disordered" evidence="2">
    <location>
        <begin position="1"/>
        <end position="106"/>
    </location>
</feature>
<organism evidence="3 4">
    <name type="scientific">Zygosaccharomyces rouxii</name>
    <dbReference type="NCBI Taxonomy" id="4956"/>
    <lineage>
        <taxon>Eukaryota</taxon>
        <taxon>Fungi</taxon>
        <taxon>Dikarya</taxon>
        <taxon>Ascomycota</taxon>
        <taxon>Saccharomycotina</taxon>
        <taxon>Saccharomycetes</taxon>
        <taxon>Saccharomycetales</taxon>
        <taxon>Saccharomycetaceae</taxon>
        <taxon>Zygosaccharomyces</taxon>
    </lineage>
</organism>
<dbReference type="Pfam" id="PF07890">
    <property type="entry name" value="Rrp15p"/>
    <property type="match status" value="1"/>
</dbReference>
<reference evidence="3 4" key="1">
    <citation type="submission" date="2016-08" db="EMBL/GenBank/DDBJ databases">
        <title>Draft genome sequence of allopolyploid Zygosaccharomyces rouxii.</title>
        <authorList>
            <person name="Watanabe J."/>
            <person name="Uehara K."/>
            <person name="Mogi Y."/>
            <person name="Tsukioka Y."/>
        </authorList>
    </citation>
    <scope>NUCLEOTIDE SEQUENCE [LARGE SCALE GENOMIC DNA]</scope>
    <source>
        <strain evidence="3 4">NBRC 110957</strain>
    </source>
</reference>
<comment type="caution">
    <text evidence="3">The sequence shown here is derived from an EMBL/GenBank/DDBJ whole genome shotgun (WGS) entry which is preliminary data.</text>
</comment>
<dbReference type="InterPro" id="IPR012459">
    <property type="entry name" value="Rrp15"/>
</dbReference>
<sequence length="253" mass="28402">MASKRTRSVRFAESEKPEEKSVEEQVEAESPSDNGDNSEDIGDESADEASGSDNAEIEEPSSEDDNEDDNEDDEEEEAEEEEEEGDDFPRKKKSKMSKHDDGSAGFSSAMSAILSSHLKAYDRDDPIMARNKKILKKSDSDKLERQAKRALLVEKKKKLNKVRRKDVIPKVTDDSGEKTGEEIRDVLEKEARLKKIARKGAVKLFNAILSTQVNTERDSKTVTGFGQQEKKQRLVDLSKEKFLDMVKAAGDDE</sequence>
<proteinExistence type="inferred from homology"/>
<comment type="similarity">
    <text evidence="1">Belongs to the RRP15 family.</text>
</comment>
<gene>
    <name evidence="3" type="ORF">ZYGR_0H00120</name>
</gene>
<feature type="compositionally biased region" description="Acidic residues" evidence="2">
    <location>
        <begin position="55"/>
        <end position="86"/>
    </location>
</feature>
<name>A0A1Q2ZV54_ZYGRO</name>
<feature type="compositionally biased region" description="Basic and acidic residues" evidence="2">
    <location>
        <begin position="10"/>
        <end position="23"/>
    </location>
</feature>